<name>A0ABQ5NQ30_9BACI</name>
<dbReference type="InterPro" id="IPR007627">
    <property type="entry name" value="RNA_pol_sigma70_r2"/>
</dbReference>
<reference evidence="2" key="1">
    <citation type="submission" date="2022-08" db="EMBL/GenBank/DDBJ databases">
        <title>Draft genome sequence of Lysinibacillus sp. strain KH24.</title>
        <authorList>
            <person name="Kanbe H."/>
            <person name="Itoh H."/>
        </authorList>
    </citation>
    <scope>NUCLEOTIDE SEQUENCE</scope>
    <source>
        <strain evidence="2">KH24</strain>
    </source>
</reference>
<dbReference type="EMBL" id="BRZA01000010">
    <property type="protein sequence ID" value="GLC90476.1"/>
    <property type="molecule type" value="Genomic_DNA"/>
</dbReference>
<accession>A0ABQ5NQ30</accession>
<protein>
    <recommendedName>
        <fullName evidence="1">RNA polymerase sigma-70 region 2 domain-containing protein</fullName>
    </recommendedName>
</protein>
<comment type="caution">
    <text evidence="2">The sequence shown here is derived from an EMBL/GenBank/DDBJ whole genome shotgun (WGS) entry which is preliminary data.</text>
</comment>
<proteinExistence type="predicted"/>
<evidence type="ECO:0000313" key="2">
    <source>
        <dbReference type="EMBL" id="GLC90476.1"/>
    </source>
</evidence>
<feature type="domain" description="RNA polymerase sigma-70 region 2" evidence="1">
    <location>
        <begin position="8"/>
        <end position="69"/>
    </location>
</feature>
<sequence>MLSFHQIVDEHSEHLLRIAYYYTKNLHAAEDIVQDVFIKFSQSNYIEQGLLHAYLTKMTVNRSKDYLKSWSYRKYSFKNNYLLFLFYKRIA</sequence>
<dbReference type="Pfam" id="PF04542">
    <property type="entry name" value="Sigma70_r2"/>
    <property type="match status" value="1"/>
</dbReference>
<dbReference type="RefSeq" id="WP_264990389.1">
    <property type="nucleotide sequence ID" value="NZ_BRZA01000010.1"/>
</dbReference>
<dbReference type="InterPro" id="IPR013325">
    <property type="entry name" value="RNA_pol_sigma_r2"/>
</dbReference>
<dbReference type="Gene3D" id="1.10.1740.10">
    <property type="match status" value="1"/>
</dbReference>
<keyword evidence="3" id="KW-1185">Reference proteome</keyword>
<evidence type="ECO:0000259" key="1">
    <source>
        <dbReference type="Pfam" id="PF04542"/>
    </source>
</evidence>
<dbReference type="SUPFAM" id="SSF88946">
    <property type="entry name" value="Sigma2 domain of RNA polymerase sigma factors"/>
    <property type="match status" value="1"/>
</dbReference>
<evidence type="ECO:0000313" key="3">
    <source>
        <dbReference type="Proteomes" id="UP001065593"/>
    </source>
</evidence>
<dbReference type="Proteomes" id="UP001065593">
    <property type="component" value="Unassembled WGS sequence"/>
</dbReference>
<organism evidence="2 3">
    <name type="scientific">Lysinibacillus piscis</name>
    <dbReference type="NCBI Taxonomy" id="2518931"/>
    <lineage>
        <taxon>Bacteria</taxon>
        <taxon>Bacillati</taxon>
        <taxon>Bacillota</taxon>
        <taxon>Bacilli</taxon>
        <taxon>Bacillales</taxon>
        <taxon>Bacillaceae</taxon>
        <taxon>Lysinibacillus</taxon>
    </lineage>
</organism>
<gene>
    <name evidence="2" type="ORF">LYSBPC_36030</name>
</gene>